<evidence type="ECO:0000256" key="2">
    <source>
        <dbReference type="ARBA" id="ARBA00023002"/>
    </source>
</evidence>
<dbReference type="PANTHER" id="PTHR43899">
    <property type="entry name" value="RH59310P"/>
    <property type="match status" value="1"/>
</dbReference>
<dbReference type="GO" id="GO:0016491">
    <property type="term" value="F:oxidoreductase activity"/>
    <property type="evidence" value="ECO:0007669"/>
    <property type="project" value="UniProtKB-KW"/>
</dbReference>
<dbReference type="InterPro" id="IPR036291">
    <property type="entry name" value="NAD(P)-bd_dom_sf"/>
</dbReference>
<organism evidence="4 5">
    <name type="scientific">Tessaracoccus aquimaris</name>
    <dbReference type="NCBI Taxonomy" id="1332264"/>
    <lineage>
        <taxon>Bacteria</taxon>
        <taxon>Bacillati</taxon>
        <taxon>Actinomycetota</taxon>
        <taxon>Actinomycetes</taxon>
        <taxon>Propionibacteriales</taxon>
        <taxon>Propionibacteriaceae</taxon>
        <taxon>Tessaracoccus</taxon>
    </lineage>
</organism>
<dbReference type="Pfam" id="PF00106">
    <property type="entry name" value="adh_short"/>
    <property type="match status" value="1"/>
</dbReference>
<dbReference type="PRINTS" id="PR00080">
    <property type="entry name" value="SDRFAMILY"/>
</dbReference>
<dbReference type="PANTHER" id="PTHR43899:SF13">
    <property type="entry name" value="RH59310P"/>
    <property type="match status" value="1"/>
</dbReference>
<evidence type="ECO:0000313" key="4">
    <source>
        <dbReference type="EMBL" id="AQP46214.1"/>
    </source>
</evidence>
<evidence type="ECO:0000256" key="1">
    <source>
        <dbReference type="ARBA" id="ARBA00006484"/>
    </source>
</evidence>
<accession>A0A1Q2CJD5</accession>
<dbReference type="Proteomes" id="UP000188145">
    <property type="component" value="Chromosome"/>
</dbReference>
<dbReference type="AlphaFoldDB" id="A0A1Q2CJD5"/>
<dbReference type="STRING" id="1332264.BW730_00105"/>
<dbReference type="KEGG" id="tes:BW730_00105"/>
<dbReference type="OrthoDB" id="9797538at2"/>
<dbReference type="SUPFAM" id="SSF51735">
    <property type="entry name" value="NAD(P)-binding Rossmann-fold domains"/>
    <property type="match status" value="1"/>
</dbReference>
<dbReference type="RefSeq" id="WP_077684527.1">
    <property type="nucleotide sequence ID" value="NZ_CP019606.1"/>
</dbReference>
<name>A0A1Q2CJD5_9ACTN</name>
<dbReference type="InterPro" id="IPR002347">
    <property type="entry name" value="SDR_fam"/>
</dbReference>
<dbReference type="PRINTS" id="PR00081">
    <property type="entry name" value="GDHRDH"/>
</dbReference>
<proteinExistence type="inferred from homology"/>
<evidence type="ECO:0008006" key="6">
    <source>
        <dbReference type="Google" id="ProtNLM"/>
    </source>
</evidence>
<keyword evidence="2" id="KW-0560">Oxidoreductase</keyword>
<protein>
    <recommendedName>
        <fullName evidence="6">Oxidoreductase</fullName>
    </recommendedName>
</protein>
<evidence type="ECO:0000313" key="5">
    <source>
        <dbReference type="Proteomes" id="UP000188145"/>
    </source>
</evidence>
<evidence type="ECO:0000256" key="3">
    <source>
        <dbReference type="RuleBase" id="RU000363"/>
    </source>
</evidence>
<reference evidence="5" key="1">
    <citation type="submission" date="2017-02" db="EMBL/GenBank/DDBJ databases">
        <title>Tessaracoccus aquaemaris sp. nov., isolated from the intestine of a Korean rockfish, Sebastes schlegelii, in a marine aquaculture pond.</title>
        <authorList>
            <person name="Tak E.J."/>
            <person name="Bae J.-W."/>
        </authorList>
    </citation>
    <scope>NUCLEOTIDE SEQUENCE [LARGE SCALE GENOMIC DNA]</scope>
    <source>
        <strain evidence="5">NSG39</strain>
    </source>
</reference>
<sequence>MSNSWAVVTGGSSGLGVAFAERVASRGTNVLLAARSGDRLDEVAADLRKRFRVETETVAADLGDAAQRGRLIEAIDGRDVGYLVNNAGFGTIGEFAGADPRRISNELNLNVLALTELSRAVTPGMIRRRRGAIINVASTAAFQPIPTMAVYAASKAYVLRFSIALWEELRHTGVRAMAICPGPTDTAFFANAGNDKVMSKRRTPDQVVDTTFQALKRHRPYAVDGANNAAMAFATRLAPARLQAKLAKLVATH</sequence>
<dbReference type="PIRSF" id="PIRSF000126">
    <property type="entry name" value="11-beta-HSD1"/>
    <property type="match status" value="1"/>
</dbReference>
<keyword evidence="5" id="KW-1185">Reference proteome</keyword>
<comment type="similarity">
    <text evidence="1 3">Belongs to the short-chain dehydrogenases/reductases (SDR) family.</text>
</comment>
<dbReference type="Gene3D" id="3.40.50.720">
    <property type="entry name" value="NAD(P)-binding Rossmann-like Domain"/>
    <property type="match status" value="1"/>
</dbReference>
<dbReference type="InterPro" id="IPR051019">
    <property type="entry name" value="VLCFA-Steroid_DH"/>
</dbReference>
<gene>
    <name evidence="4" type="ORF">BW730_00105</name>
</gene>
<dbReference type="EMBL" id="CP019606">
    <property type="protein sequence ID" value="AQP46214.1"/>
    <property type="molecule type" value="Genomic_DNA"/>
</dbReference>